<dbReference type="GO" id="GO:0042752">
    <property type="term" value="P:regulation of circadian rhythm"/>
    <property type="evidence" value="ECO:0007669"/>
    <property type="project" value="TreeGrafter"/>
</dbReference>
<dbReference type="AlphaFoldDB" id="A0A103YLX7"/>
<dbReference type="GO" id="GO:0005634">
    <property type="term" value="C:nucleus"/>
    <property type="evidence" value="ECO:0007669"/>
    <property type="project" value="TreeGrafter"/>
</dbReference>
<evidence type="ECO:0000313" key="2">
    <source>
        <dbReference type="Proteomes" id="UP000243975"/>
    </source>
</evidence>
<evidence type="ECO:0000313" key="1">
    <source>
        <dbReference type="EMBL" id="KVI11591.1"/>
    </source>
</evidence>
<dbReference type="STRING" id="59895.A0A103YLX7"/>
<dbReference type="PANTHER" id="PTHR36319">
    <property type="entry name" value="PROTEIN GIGANTEA"/>
    <property type="match status" value="1"/>
</dbReference>
<comment type="caution">
    <text evidence="1">The sequence shown here is derived from an EMBL/GenBank/DDBJ whole genome shotgun (WGS) entry which is preliminary data.</text>
</comment>
<protein>
    <submittedName>
        <fullName evidence="1">Uncharacterized protein</fullName>
    </submittedName>
</protein>
<accession>A0A103YLX7</accession>
<dbReference type="EMBL" id="LEKV01000072">
    <property type="protein sequence ID" value="KVI11591.1"/>
    <property type="molecule type" value="Genomic_DNA"/>
</dbReference>
<name>A0A103YLX7_CYNCS</name>
<gene>
    <name evidence="1" type="ORF">Ccrd_009995</name>
</gene>
<feature type="non-terminal residue" evidence="1">
    <location>
        <position position="291"/>
    </location>
</feature>
<dbReference type="GO" id="GO:0006950">
    <property type="term" value="P:response to stress"/>
    <property type="evidence" value="ECO:0007669"/>
    <property type="project" value="TreeGrafter"/>
</dbReference>
<organism evidence="1 2">
    <name type="scientific">Cynara cardunculus var. scolymus</name>
    <name type="common">Globe artichoke</name>
    <name type="synonym">Cynara scolymus</name>
    <dbReference type="NCBI Taxonomy" id="59895"/>
    <lineage>
        <taxon>Eukaryota</taxon>
        <taxon>Viridiplantae</taxon>
        <taxon>Streptophyta</taxon>
        <taxon>Embryophyta</taxon>
        <taxon>Tracheophyta</taxon>
        <taxon>Spermatophyta</taxon>
        <taxon>Magnoliopsida</taxon>
        <taxon>eudicotyledons</taxon>
        <taxon>Gunneridae</taxon>
        <taxon>Pentapetalae</taxon>
        <taxon>asterids</taxon>
        <taxon>campanulids</taxon>
        <taxon>Asterales</taxon>
        <taxon>Asteraceae</taxon>
        <taxon>Carduoideae</taxon>
        <taxon>Cardueae</taxon>
        <taxon>Carduinae</taxon>
        <taxon>Cynara</taxon>
    </lineage>
</organism>
<sequence>MLTTPRWIVPNGVGVSSICVEVVAHYEPATLTATATICPALLLHPLTTMEEHINGGLPVLDPYTRNYHNYHPTGFFELLEVPPWILDAFNVQSVDLLREAENYSSGRNWMRLHFLGAIGTRMSMSSGIAAHSVVILLIQTFTHPAWVFFLLRQVEEIEVQHEPMIGYVSGHVKHRPQAHKQSQMLVVMATVKATAKVHKKFAAPPLQPPLLSWDLYIISSRFGNIVFMKQEFVLLAVNFSSLDVQDVVEPNKTTKSSKGFLNSLEFVFGIQLIELFCLFTKERQTEWEEVA</sequence>
<dbReference type="Gramene" id="KVI11591">
    <property type="protein sequence ID" value="KVI11591"/>
    <property type="gene ID" value="Ccrd_009995"/>
</dbReference>
<dbReference type="GO" id="GO:0048586">
    <property type="term" value="P:regulation of long-day photoperiodism, flowering"/>
    <property type="evidence" value="ECO:0007669"/>
    <property type="project" value="TreeGrafter"/>
</dbReference>
<reference evidence="1 2" key="1">
    <citation type="journal article" date="2016" name="Sci. Rep.">
        <title>The genome sequence of the outbreeding globe artichoke constructed de novo incorporating a phase-aware low-pass sequencing strategy of F1 progeny.</title>
        <authorList>
            <person name="Scaglione D."/>
            <person name="Reyes-Chin-Wo S."/>
            <person name="Acquadro A."/>
            <person name="Froenicke L."/>
            <person name="Portis E."/>
            <person name="Beitel C."/>
            <person name="Tirone M."/>
            <person name="Mauro R."/>
            <person name="Lo Monaco A."/>
            <person name="Mauromicale G."/>
            <person name="Faccioli P."/>
            <person name="Cattivelli L."/>
            <person name="Rieseberg L."/>
            <person name="Michelmore R."/>
            <person name="Lanteri S."/>
        </authorList>
    </citation>
    <scope>NUCLEOTIDE SEQUENCE [LARGE SCALE GENOMIC DNA]</scope>
    <source>
        <strain evidence="1">2C</strain>
    </source>
</reference>
<proteinExistence type="predicted"/>
<dbReference type="Proteomes" id="UP000243975">
    <property type="component" value="Unassembled WGS sequence"/>
</dbReference>
<dbReference type="PANTHER" id="PTHR36319:SF1">
    <property type="entry name" value="PROTEIN GIGANTEA"/>
    <property type="match status" value="1"/>
</dbReference>
<keyword evidence="2" id="KW-1185">Reference proteome</keyword>
<dbReference type="InterPro" id="IPR026211">
    <property type="entry name" value="GIGANTEA"/>
</dbReference>